<dbReference type="STRING" id="870435.A0A0C3P698"/>
<evidence type="ECO:0000313" key="4">
    <source>
        <dbReference type="Proteomes" id="UP000054217"/>
    </source>
</evidence>
<keyword evidence="4" id="KW-1185">Reference proteome</keyword>
<dbReference type="GO" id="GO:0005524">
    <property type="term" value="F:ATP binding"/>
    <property type="evidence" value="ECO:0007669"/>
    <property type="project" value="InterPro"/>
</dbReference>
<evidence type="ECO:0000256" key="1">
    <source>
        <dbReference type="SAM" id="MobiDB-lite"/>
    </source>
</evidence>
<dbReference type="AlphaFoldDB" id="A0A0C3P698"/>
<feature type="region of interest" description="Disordered" evidence="1">
    <location>
        <begin position="1"/>
        <end position="24"/>
    </location>
</feature>
<dbReference type="EMBL" id="KN831956">
    <property type="protein sequence ID" value="KIO08805.1"/>
    <property type="molecule type" value="Genomic_DNA"/>
</dbReference>
<dbReference type="OrthoDB" id="122279at2759"/>
<dbReference type="InParanoid" id="A0A0C3P698"/>
<dbReference type="InterPro" id="IPR011009">
    <property type="entry name" value="Kinase-like_dom_sf"/>
</dbReference>
<dbReference type="Proteomes" id="UP000054217">
    <property type="component" value="Unassembled WGS sequence"/>
</dbReference>
<proteinExistence type="predicted"/>
<sequence>MFTVGAHLARNSLAQRPSPMEQHGCLPDAACQQQTMERPSVLQVLSHRASRYSINLDGQVNRSLRRDPLRGSTASVYHGTLVPEGTEVAIKTFHGTVTEDELKRVFREVHVWSKLRHENIVRMLGISTQFDYTISIISEWMPLGNAHTYVQNTENDPRPLLEDIASGLDYLHSHELGPVVHGDLKGPNVLVSSDRRALLSDFGLTTLNLSTFNMTVDAIRGGSCHWMAPELLDDCPVSMESDVWAFGMTTLELFTRAVPFHDCNHAGNVFGRLMKRELPPRPTEQSTQFRLSDAWWAICTSCWRYDPSSRPTMRGIIEKAKTAMHQAYPSLLPPETSVSAYPISVVAESHPTPRWILRSREATLREASYRKATV</sequence>
<protein>
    <recommendedName>
        <fullName evidence="2">Protein kinase domain-containing protein</fullName>
    </recommendedName>
</protein>
<reference evidence="4" key="2">
    <citation type="submission" date="2015-01" db="EMBL/GenBank/DDBJ databases">
        <title>Evolutionary Origins and Diversification of the Mycorrhizal Mutualists.</title>
        <authorList>
            <consortium name="DOE Joint Genome Institute"/>
            <consortium name="Mycorrhizal Genomics Consortium"/>
            <person name="Kohler A."/>
            <person name="Kuo A."/>
            <person name="Nagy L.G."/>
            <person name="Floudas D."/>
            <person name="Copeland A."/>
            <person name="Barry K.W."/>
            <person name="Cichocki N."/>
            <person name="Veneault-Fourrey C."/>
            <person name="LaButti K."/>
            <person name="Lindquist E.A."/>
            <person name="Lipzen A."/>
            <person name="Lundell T."/>
            <person name="Morin E."/>
            <person name="Murat C."/>
            <person name="Riley R."/>
            <person name="Ohm R."/>
            <person name="Sun H."/>
            <person name="Tunlid A."/>
            <person name="Henrissat B."/>
            <person name="Grigoriev I.V."/>
            <person name="Hibbett D.S."/>
            <person name="Martin F."/>
        </authorList>
    </citation>
    <scope>NUCLEOTIDE SEQUENCE [LARGE SCALE GENOMIC DNA]</scope>
    <source>
        <strain evidence="4">Marx 270</strain>
    </source>
</reference>
<dbReference type="Pfam" id="PF07714">
    <property type="entry name" value="PK_Tyr_Ser-Thr"/>
    <property type="match status" value="1"/>
</dbReference>
<evidence type="ECO:0000259" key="2">
    <source>
        <dbReference type="PROSITE" id="PS50011"/>
    </source>
</evidence>
<dbReference type="SUPFAM" id="SSF56112">
    <property type="entry name" value="Protein kinase-like (PK-like)"/>
    <property type="match status" value="1"/>
</dbReference>
<dbReference type="PROSITE" id="PS50011">
    <property type="entry name" value="PROTEIN_KINASE_DOM"/>
    <property type="match status" value="1"/>
</dbReference>
<dbReference type="SMART" id="SM00220">
    <property type="entry name" value="S_TKc"/>
    <property type="match status" value="1"/>
</dbReference>
<dbReference type="InterPro" id="IPR008271">
    <property type="entry name" value="Ser/Thr_kinase_AS"/>
</dbReference>
<dbReference type="InterPro" id="IPR001245">
    <property type="entry name" value="Ser-Thr/Tyr_kinase_cat_dom"/>
</dbReference>
<gene>
    <name evidence="3" type="ORF">M404DRAFT_326742</name>
</gene>
<name>A0A0C3P698_PISTI</name>
<dbReference type="PROSITE" id="PS00108">
    <property type="entry name" value="PROTEIN_KINASE_ST"/>
    <property type="match status" value="1"/>
</dbReference>
<organism evidence="3 4">
    <name type="scientific">Pisolithus tinctorius Marx 270</name>
    <dbReference type="NCBI Taxonomy" id="870435"/>
    <lineage>
        <taxon>Eukaryota</taxon>
        <taxon>Fungi</taxon>
        <taxon>Dikarya</taxon>
        <taxon>Basidiomycota</taxon>
        <taxon>Agaricomycotina</taxon>
        <taxon>Agaricomycetes</taxon>
        <taxon>Agaricomycetidae</taxon>
        <taxon>Boletales</taxon>
        <taxon>Sclerodermatineae</taxon>
        <taxon>Pisolithaceae</taxon>
        <taxon>Pisolithus</taxon>
    </lineage>
</organism>
<evidence type="ECO:0000313" key="3">
    <source>
        <dbReference type="EMBL" id="KIO08805.1"/>
    </source>
</evidence>
<dbReference type="PANTHER" id="PTHR44329">
    <property type="entry name" value="SERINE/THREONINE-PROTEIN KINASE TNNI3K-RELATED"/>
    <property type="match status" value="1"/>
</dbReference>
<reference evidence="3 4" key="1">
    <citation type="submission" date="2014-04" db="EMBL/GenBank/DDBJ databases">
        <authorList>
            <consortium name="DOE Joint Genome Institute"/>
            <person name="Kuo A."/>
            <person name="Kohler A."/>
            <person name="Costa M.D."/>
            <person name="Nagy L.G."/>
            <person name="Floudas D."/>
            <person name="Copeland A."/>
            <person name="Barry K.W."/>
            <person name="Cichocki N."/>
            <person name="Veneault-Fourrey C."/>
            <person name="LaButti K."/>
            <person name="Lindquist E.A."/>
            <person name="Lipzen A."/>
            <person name="Lundell T."/>
            <person name="Morin E."/>
            <person name="Murat C."/>
            <person name="Sun H."/>
            <person name="Tunlid A."/>
            <person name="Henrissat B."/>
            <person name="Grigoriev I.V."/>
            <person name="Hibbett D.S."/>
            <person name="Martin F."/>
            <person name="Nordberg H.P."/>
            <person name="Cantor M.N."/>
            <person name="Hua S.X."/>
        </authorList>
    </citation>
    <scope>NUCLEOTIDE SEQUENCE [LARGE SCALE GENOMIC DNA]</scope>
    <source>
        <strain evidence="3 4">Marx 270</strain>
    </source>
</reference>
<dbReference type="InterPro" id="IPR000719">
    <property type="entry name" value="Prot_kinase_dom"/>
</dbReference>
<feature type="domain" description="Protein kinase" evidence="2">
    <location>
        <begin position="62"/>
        <end position="328"/>
    </location>
</feature>
<dbReference type="HOGENOM" id="CLU_000288_7_18_1"/>
<accession>A0A0C3P698</accession>
<dbReference type="InterPro" id="IPR051681">
    <property type="entry name" value="Ser/Thr_Kinases-Pseudokinases"/>
</dbReference>
<dbReference type="Gene3D" id="1.10.510.10">
    <property type="entry name" value="Transferase(Phosphotransferase) domain 1"/>
    <property type="match status" value="1"/>
</dbReference>
<dbReference type="GO" id="GO:0004674">
    <property type="term" value="F:protein serine/threonine kinase activity"/>
    <property type="evidence" value="ECO:0007669"/>
    <property type="project" value="TreeGrafter"/>
</dbReference>